<gene>
    <name evidence="1" type="ORF">GUITHDRAFT_99647</name>
</gene>
<reference evidence="2" key="3">
    <citation type="submission" date="2016-03" db="UniProtKB">
        <authorList>
            <consortium name="EnsemblProtists"/>
        </authorList>
    </citation>
    <scope>IDENTIFICATION</scope>
</reference>
<dbReference type="Proteomes" id="UP000011087">
    <property type="component" value="Unassembled WGS sequence"/>
</dbReference>
<protein>
    <submittedName>
        <fullName evidence="1 2">Uncharacterized protein</fullName>
    </submittedName>
</protein>
<dbReference type="PaxDb" id="55529-EKX55006"/>
<reference evidence="1 3" key="1">
    <citation type="journal article" date="2012" name="Nature">
        <title>Algal genomes reveal evolutionary mosaicism and the fate of nucleomorphs.</title>
        <authorList>
            <consortium name="DOE Joint Genome Institute"/>
            <person name="Curtis B.A."/>
            <person name="Tanifuji G."/>
            <person name="Burki F."/>
            <person name="Gruber A."/>
            <person name="Irimia M."/>
            <person name="Maruyama S."/>
            <person name="Arias M.C."/>
            <person name="Ball S.G."/>
            <person name="Gile G.H."/>
            <person name="Hirakawa Y."/>
            <person name="Hopkins J.F."/>
            <person name="Kuo A."/>
            <person name="Rensing S.A."/>
            <person name="Schmutz J."/>
            <person name="Symeonidi A."/>
            <person name="Elias M."/>
            <person name="Eveleigh R.J."/>
            <person name="Herman E.K."/>
            <person name="Klute M.J."/>
            <person name="Nakayama T."/>
            <person name="Obornik M."/>
            <person name="Reyes-Prieto A."/>
            <person name="Armbrust E.V."/>
            <person name="Aves S.J."/>
            <person name="Beiko R.G."/>
            <person name="Coutinho P."/>
            <person name="Dacks J.B."/>
            <person name="Durnford D.G."/>
            <person name="Fast N.M."/>
            <person name="Green B.R."/>
            <person name="Grisdale C.J."/>
            <person name="Hempel F."/>
            <person name="Henrissat B."/>
            <person name="Hoppner M.P."/>
            <person name="Ishida K."/>
            <person name="Kim E."/>
            <person name="Koreny L."/>
            <person name="Kroth P.G."/>
            <person name="Liu Y."/>
            <person name="Malik S.B."/>
            <person name="Maier U.G."/>
            <person name="McRose D."/>
            <person name="Mock T."/>
            <person name="Neilson J.A."/>
            <person name="Onodera N.T."/>
            <person name="Poole A.M."/>
            <person name="Pritham E.J."/>
            <person name="Richards T.A."/>
            <person name="Rocap G."/>
            <person name="Roy S.W."/>
            <person name="Sarai C."/>
            <person name="Schaack S."/>
            <person name="Shirato S."/>
            <person name="Slamovits C.H."/>
            <person name="Spencer D.F."/>
            <person name="Suzuki S."/>
            <person name="Worden A.Z."/>
            <person name="Zauner S."/>
            <person name="Barry K."/>
            <person name="Bell C."/>
            <person name="Bharti A.K."/>
            <person name="Crow J.A."/>
            <person name="Grimwood J."/>
            <person name="Kramer R."/>
            <person name="Lindquist E."/>
            <person name="Lucas S."/>
            <person name="Salamov A."/>
            <person name="McFadden G.I."/>
            <person name="Lane C.E."/>
            <person name="Keeling P.J."/>
            <person name="Gray M.W."/>
            <person name="Grigoriev I.V."/>
            <person name="Archibald J.M."/>
        </authorList>
    </citation>
    <scope>NUCLEOTIDE SEQUENCE</scope>
    <source>
        <strain evidence="1 3">CCMP2712</strain>
    </source>
</reference>
<dbReference type="AlphaFoldDB" id="L1K2F1"/>
<accession>L1K2F1</accession>
<evidence type="ECO:0000313" key="2">
    <source>
        <dbReference type="EnsemblProtists" id="EKX55006"/>
    </source>
</evidence>
<keyword evidence="3" id="KW-1185">Reference proteome</keyword>
<dbReference type="EnsemblProtists" id="EKX55006">
    <property type="protein sequence ID" value="EKX55006"/>
    <property type="gene ID" value="GUITHDRAFT_99647"/>
</dbReference>
<organism evidence="1">
    <name type="scientific">Guillardia theta (strain CCMP2712)</name>
    <name type="common">Cryptophyte</name>
    <dbReference type="NCBI Taxonomy" id="905079"/>
    <lineage>
        <taxon>Eukaryota</taxon>
        <taxon>Cryptophyceae</taxon>
        <taxon>Pyrenomonadales</taxon>
        <taxon>Geminigeraceae</taxon>
        <taxon>Guillardia</taxon>
    </lineage>
</organism>
<sequence length="106" mass="12071">MLLPQFAFAQKLYMGDPLITAPGTYYGPYKYHALALQSWMFVTKLNSGPPPPNEVIYPDFDSFYRAHNNGQKPPAGCVYCPGYFEEHLQDMPDARNTRPARVAHFL</sequence>
<proteinExistence type="predicted"/>
<reference evidence="3" key="2">
    <citation type="submission" date="2012-11" db="EMBL/GenBank/DDBJ databases">
        <authorList>
            <person name="Kuo A."/>
            <person name="Curtis B.A."/>
            <person name="Tanifuji G."/>
            <person name="Burki F."/>
            <person name="Gruber A."/>
            <person name="Irimia M."/>
            <person name="Maruyama S."/>
            <person name="Arias M.C."/>
            <person name="Ball S.G."/>
            <person name="Gile G.H."/>
            <person name="Hirakawa Y."/>
            <person name="Hopkins J.F."/>
            <person name="Rensing S.A."/>
            <person name="Schmutz J."/>
            <person name="Symeonidi A."/>
            <person name="Elias M."/>
            <person name="Eveleigh R.J."/>
            <person name="Herman E.K."/>
            <person name="Klute M.J."/>
            <person name="Nakayama T."/>
            <person name="Obornik M."/>
            <person name="Reyes-Prieto A."/>
            <person name="Armbrust E.V."/>
            <person name="Aves S.J."/>
            <person name="Beiko R.G."/>
            <person name="Coutinho P."/>
            <person name="Dacks J.B."/>
            <person name="Durnford D.G."/>
            <person name="Fast N.M."/>
            <person name="Green B.R."/>
            <person name="Grisdale C."/>
            <person name="Hempe F."/>
            <person name="Henrissat B."/>
            <person name="Hoppner M.P."/>
            <person name="Ishida K.-I."/>
            <person name="Kim E."/>
            <person name="Koreny L."/>
            <person name="Kroth P.G."/>
            <person name="Liu Y."/>
            <person name="Malik S.-B."/>
            <person name="Maier U.G."/>
            <person name="McRose D."/>
            <person name="Mock T."/>
            <person name="Neilson J.A."/>
            <person name="Onodera N.T."/>
            <person name="Poole A.M."/>
            <person name="Pritham E.J."/>
            <person name="Richards T.A."/>
            <person name="Rocap G."/>
            <person name="Roy S.W."/>
            <person name="Sarai C."/>
            <person name="Schaack S."/>
            <person name="Shirato S."/>
            <person name="Slamovits C.H."/>
            <person name="Spencer D.F."/>
            <person name="Suzuki S."/>
            <person name="Worden A.Z."/>
            <person name="Zauner S."/>
            <person name="Barry K."/>
            <person name="Bell C."/>
            <person name="Bharti A.K."/>
            <person name="Crow J.A."/>
            <person name="Grimwood J."/>
            <person name="Kramer R."/>
            <person name="Lindquist E."/>
            <person name="Lucas S."/>
            <person name="Salamov A."/>
            <person name="McFadden G.I."/>
            <person name="Lane C.E."/>
            <person name="Keeling P.J."/>
            <person name="Gray M.W."/>
            <person name="Grigoriev I.V."/>
            <person name="Archibald J.M."/>
        </authorList>
    </citation>
    <scope>NUCLEOTIDE SEQUENCE</scope>
    <source>
        <strain evidence="3">CCMP2712</strain>
    </source>
</reference>
<dbReference type="EMBL" id="JH992966">
    <property type="protein sequence ID" value="EKX55006.1"/>
    <property type="molecule type" value="Genomic_DNA"/>
</dbReference>
<dbReference type="KEGG" id="gtt:GUITHDRAFT_99647"/>
<dbReference type="RefSeq" id="XP_005841986.1">
    <property type="nucleotide sequence ID" value="XM_005841929.1"/>
</dbReference>
<dbReference type="HOGENOM" id="CLU_2228327_0_0_1"/>
<evidence type="ECO:0000313" key="1">
    <source>
        <dbReference type="EMBL" id="EKX55006.1"/>
    </source>
</evidence>
<name>L1K2F1_GUITC</name>
<evidence type="ECO:0000313" key="3">
    <source>
        <dbReference type="Proteomes" id="UP000011087"/>
    </source>
</evidence>
<dbReference type="GeneID" id="17311607"/>